<protein>
    <submittedName>
        <fullName evidence="2">Uncharacterized protein</fullName>
    </submittedName>
</protein>
<dbReference type="EMBL" id="AMFJ01034216">
    <property type="protein sequence ID" value="EKD29912.1"/>
    <property type="molecule type" value="Genomic_DNA"/>
</dbReference>
<proteinExistence type="predicted"/>
<keyword evidence="1" id="KW-0175">Coiled coil</keyword>
<accession>K1XXG6</accession>
<reference evidence="2" key="1">
    <citation type="journal article" date="2012" name="Science">
        <title>Fermentation, hydrogen, and sulfur metabolism in multiple uncultivated bacterial phyla.</title>
        <authorList>
            <person name="Wrighton K.C."/>
            <person name="Thomas B.C."/>
            <person name="Sharon I."/>
            <person name="Miller C.S."/>
            <person name="Castelle C.J."/>
            <person name="VerBerkmoes N.C."/>
            <person name="Wilkins M.J."/>
            <person name="Hettich R.L."/>
            <person name="Lipton M.S."/>
            <person name="Williams K.H."/>
            <person name="Long P.E."/>
            <person name="Banfield J.F."/>
        </authorList>
    </citation>
    <scope>NUCLEOTIDE SEQUENCE [LARGE SCALE GENOMIC DNA]</scope>
</reference>
<gene>
    <name evidence="2" type="ORF">ACD_78C00216G0006</name>
</gene>
<comment type="caution">
    <text evidence="2">The sequence shown here is derived from an EMBL/GenBank/DDBJ whole genome shotgun (WGS) entry which is preliminary data.</text>
</comment>
<dbReference type="AlphaFoldDB" id="K1XXG6"/>
<name>K1XXG6_9BACT</name>
<organism evidence="2">
    <name type="scientific">uncultured bacterium</name>
    <name type="common">gcode 4</name>
    <dbReference type="NCBI Taxonomy" id="1234023"/>
    <lineage>
        <taxon>Bacteria</taxon>
        <taxon>environmental samples</taxon>
    </lineage>
</organism>
<feature type="coiled-coil region" evidence="1">
    <location>
        <begin position="6"/>
        <end position="33"/>
    </location>
</feature>
<evidence type="ECO:0000256" key="1">
    <source>
        <dbReference type="SAM" id="Coils"/>
    </source>
</evidence>
<evidence type="ECO:0000313" key="2">
    <source>
        <dbReference type="EMBL" id="EKD29912.1"/>
    </source>
</evidence>
<sequence>MSPITSKKVTTHIEQIEKNLKETLEKKKNQDVLKRLTDK</sequence>